<dbReference type="InterPro" id="IPR039261">
    <property type="entry name" value="FNR_nucleotide-bd"/>
</dbReference>
<evidence type="ECO:0000256" key="3">
    <source>
        <dbReference type="ARBA" id="ARBA00023014"/>
    </source>
</evidence>
<keyword evidence="3" id="KW-0411">Iron-sulfur</keyword>
<evidence type="ECO:0000256" key="1">
    <source>
        <dbReference type="ARBA" id="ARBA00001974"/>
    </source>
</evidence>
<protein>
    <submittedName>
        <fullName evidence="5">FAD-binding oxidoreductase</fullName>
    </submittedName>
</protein>
<keyword evidence="2" id="KW-0001">2Fe-2S</keyword>
<dbReference type="PANTHER" id="PTHR47354:SF3">
    <property type="entry name" value="OXIDOREDUCTASE-RELATED"/>
    <property type="match status" value="1"/>
</dbReference>
<keyword evidence="2" id="KW-0408">Iron</keyword>
<dbReference type="Gene3D" id="3.10.20.30">
    <property type="match status" value="1"/>
</dbReference>
<dbReference type="InterPro" id="IPR050415">
    <property type="entry name" value="MRET"/>
</dbReference>
<dbReference type="Proteomes" id="UP001629745">
    <property type="component" value="Unassembled WGS sequence"/>
</dbReference>
<keyword evidence="2" id="KW-0479">Metal-binding</keyword>
<dbReference type="Gene3D" id="2.40.30.10">
    <property type="entry name" value="Translation factors"/>
    <property type="match status" value="1"/>
</dbReference>
<proteinExistence type="predicted"/>
<dbReference type="SUPFAM" id="SSF63380">
    <property type="entry name" value="Riboflavin synthase domain-like"/>
    <property type="match status" value="1"/>
</dbReference>
<comment type="caution">
    <text evidence="5">The sequence shown here is derived from an EMBL/GenBank/DDBJ whole genome shotgun (WGS) entry which is preliminary data.</text>
</comment>
<evidence type="ECO:0000256" key="2">
    <source>
        <dbReference type="ARBA" id="ARBA00022714"/>
    </source>
</evidence>
<dbReference type="CDD" id="cd06216">
    <property type="entry name" value="FNR_iron_sulfur_binding_2"/>
    <property type="match status" value="1"/>
</dbReference>
<dbReference type="InterPro" id="IPR017938">
    <property type="entry name" value="Riboflavin_synthase-like_b-brl"/>
</dbReference>
<accession>A0ABW9F9F6</accession>
<dbReference type="PANTHER" id="PTHR47354">
    <property type="entry name" value="NADH OXIDOREDUCTASE HCR"/>
    <property type="match status" value="1"/>
</dbReference>
<keyword evidence="6" id="KW-1185">Reference proteome</keyword>
<comment type="cofactor">
    <cofactor evidence="1">
        <name>FAD</name>
        <dbReference type="ChEBI" id="CHEBI:57692"/>
    </cofactor>
</comment>
<dbReference type="Pfam" id="PF00175">
    <property type="entry name" value="NAD_binding_1"/>
    <property type="match status" value="1"/>
</dbReference>
<sequence>MTTSSPGRSPARPFLSLFEALATPHAVDRYLELLDPMATAREMRARVVRVDRPTPDSVVIELRPTRHWQGCRAGQFVQVGVVIDGVRHTRCYSPTDAECGSRDSIRLIVRAHRDGLVSQYLVREASVGMVVDLSTAAGEFMLPARRPEQVVLVSGGSGITPVLSMLRTLVGEGFAGSVAFLHYTRTLDDVPVLGELRAIDEAHDNVAVRVVETSVDGRLRREHLDAVAPWFGPESEVFVCGPDTLSASVQEMLESEGFGEQMHTERFRIDPPAPAGPVGGVVSYARSGVTSANTGASLLEQAEAAGLQPEHGCRMGICFSCTAVKRSGRTRNLRTGDTHDDPDQPIQLCISAPVGDVEIDV</sequence>
<name>A0ABW9F9F6_9NOCA</name>
<dbReference type="InterPro" id="IPR008333">
    <property type="entry name" value="Cbr1-like_FAD-bd_dom"/>
</dbReference>
<feature type="domain" description="FAD-binding FR-type" evidence="4">
    <location>
        <begin position="40"/>
        <end position="143"/>
    </location>
</feature>
<dbReference type="InterPro" id="IPR001433">
    <property type="entry name" value="OxRdtase_FAD/NAD-bd"/>
</dbReference>
<reference evidence="5 6" key="1">
    <citation type="submission" date="2023-11" db="EMBL/GenBank/DDBJ databases">
        <authorList>
            <person name="Val-Calvo J."/>
            <person name="Scortti M."/>
            <person name="Vazquez-Boland J."/>
        </authorList>
    </citation>
    <scope>NUCLEOTIDE SEQUENCE [LARGE SCALE GENOMIC DNA]</scope>
    <source>
        <strain evidence="5 6">PAM 2766</strain>
    </source>
</reference>
<dbReference type="CDD" id="cd00207">
    <property type="entry name" value="fer2"/>
    <property type="match status" value="1"/>
</dbReference>
<dbReference type="Gene3D" id="3.40.50.80">
    <property type="entry name" value="Nucleotide-binding domain of ferredoxin-NADP reductase (FNR) module"/>
    <property type="match status" value="1"/>
</dbReference>
<dbReference type="Pfam" id="PF00111">
    <property type="entry name" value="Fer2"/>
    <property type="match status" value="1"/>
</dbReference>
<dbReference type="InterPro" id="IPR012675">
    <property type="entry name" value="Beta-grasp_dom_sf"/>
</dbReference>
<dbReference type="SUPFAM" id="SSF54292">
    <property type="entry name" value="2Fe-2S ferredoxin-like"/>
    <property type="match status" value="1"/>
</dbReference>
<dbReference type="InterPro" id="IPR036010">
    <property type="entry name" value="2Fe-2S_ferredoxin-like_sf"/>
</dbReference>
<dbReference type="RefSeq" id="WP_420162511.1">
    <property type="nucleotide sequence ID" value="NZ_JBDLNV010000001.1"/>
</dbReference>
<evidence type="ECO:0000313" key="5">
    <source>
        <dbReference type="EMBL" id="MFM1721904.1"/>
    </source>
</evidence>
<dbReference type="InterPro" id="IPR017927">
    <property type="entry name" value="FAD-bd_FR_type"/>
</dbReference>
<evidence type="ECO:0000259" key="4">
    <source>
        <dbReference type="PROSITE" id="PS51384"/>
    </source>
</evidence>
<dbReference type="SUPFAM" id="SSF52343">
    <property type="entry name" value="Ferredoxin reductase-like, C-terminal NADP-linked domain"/>
    <property type="match status" value="1"/>
</dbReference>
<dbReference type="PRINTS" id="PR00406">
    <property type="entry name" value="CYTB5RDTASE"/>
</dbReference>
<dbReference type="Pfam" id="PF00970">
    <property type="entry name" value="FAD_binding_6"/>
    <property type="match status" value="1"/>
</dbReference>
<dbReference type="EMBL" id="JBDLNV010000001">
    <property type="protein sequence ID" value="MFM1721904.1"/>
    <property type="molecule type" value="Genomic_DNA"/>
</dbReference>
<dbReference type="PROSITE" id="PS51384">
    <property type="entry name" value="FAD_FR"/>
    <property type="match status" value="1"/>
</dbReference>
<dbReference type="InterPro" id="IPR001041">
    <property type="entry name" value="2Fe-2S_ferredoxin-type"/>
</dbReference>
<organism evidence="5 6">
    <name type="scientific">Rhodococcus parequi</name>
    <dbReference type="NCBI Taxonomy" id="3137122"/>
    <lineage>
        <taxon>Bacteria</taxon>
        <taxon>Bacillati</taxon>
        <taxon>Actinomycetota</taxon>
        <taxon>Actinomycetes</taxon>
        <taxon>Mycobacteriales</taxon>
        <taxon>Nocardiaceae</taxon>
        <taxon>Rhodococcus</taxon>
    </lineage>
</organism>
<gene>
    <name evidence="5" type="ORF">ABEU20_000440</name>
</gene>
<evidence type="ECO:0000313" key="6">
    <source>
        <dbReference type="Proteomes" id="UP001629745"/>
    </source>
</evidence>